<keyword evidence="5" id="KW-0807">Transducer</keyword>
<evidence type="ECO:0000256" key="3">
    <source>
        <dbReference type="ARBA" id="ARBA00022989"/>
    </source>
</evidence>
<keyword evidence="9" id="KW-1185">Reference proteome</keyword>
<feature type="transmembrane region" description="Helical" evidence="6">
    <location>
        <begin position="189"/>
        <end position="222"/>
    </location>
</feature>
<keyword evidence="3 6" id="KW-1133">Transmembrane helix</keyword>
<feature type="domain" description="G-protein coupled receptors family 1 profile" evidence="7">
    <location>
        <begin position="35"/>
        <end position="303"/>
    </location>
</feature>
<dbReference type="PROSITE" id="PS00237">
    <property type="entry name" value="G_PROTEIN_RECEP_F1_1"/>
    <property type="match status" value="1"/>
</dbReference>
<evidence type="ECO:0000256" key="1">
    <source>
        <dbReference type="ARBA" id="ARBA00004370"/>
    </source>
</evidence>
<comment type="subcellular location">
    <subcellularLocation>
        <location evidence="1">Membrane</location>
    </subcellularLocation>
</comment>
<dbReference type="GO" id="GO:0016020">
    <property type="term" value="C:membrane"/>
    <property type="evidence" value="ECO:0007669"/>
    <property type="project" value="UniProtKB-SubCell"/>
</dbReference>
<proteinExistence type="inferred from homology"/>
<evidence type="ECO:0000259" key="7">
    <source>
        <dbReference type="PROSITE" id="PS50262"/>
    </source>
</evidence>
<dbReference type="SMART" id="SM00329">
    <property type="entry name" value="BPI2"/>
    <property type="match status" value="1"/>
</dbReference>
<evidence type="ECO:0000256" key="5">
    <source>
        <dbReference type="RuleBase" id="RU000688"/>
    </source>
</evidence>
<dbReference type="SUPFAM" id="SSF81321">
    <property type="entry name" value="Family A G protein-coupled receptor-like"/>
    <property type="match status" value="1"/>
</dbReference>
<feature type="transmembrane region" description="Helical" evidence="6">
    <location>
        <begin position="243"/>
        <end position="263"/>
    </location>
</feature>
<evidence type="ECO:0000256" key="4">
    <source>
        <dbReference type="ARBA" id="ARBA00023136"/>
    </source>
</evidence>
<dbReference type="PANTHER" id="PTHR47323">
    <property type="entry name" value="FMRFAMIDE PEPTIDE RECEPTOR FAMILY-RELATED"/>
    <property type="match status" value="1"/>
</dbReference>
<dbReference type="Proteomes" id="UP000494206">
    <property type="component" value="Unassembled WGS sequence"/>
</dbReference>
<evidence type="ECO:0000256" key="2">
    <source>
        <dbReference type="ARBA" id="ARBA00022692"/>
    </source>
</evidence>
<reference evidence="8 9" key="1">
    <citation type="submission" date="2020-04" db="EMBL/GenBank/DDBJ databases">
        <authorList>
            <person name="Laetsch R D."/>
            <person name="Stevens L."/>
            <person name="Kumar S."/>
            <person name="Blaxter L. M."/>
        </authorList>
    </citation>
    <scope>NUCLEOTIDE SEQUENCE [LARGE SCALE GENOMIC DNA]</scope>
</reference>
<keyword evidence="2 5" id="KW-0812">Transmembrane</keyword>
<evidence type="ECO:0000313" key="8">
    <source>
        <dbReference type="EMBL" id="CAB3398464.1"/>
    </source>
</evidence>
<dbReference type="OrthoDB" id="10255543at2759"/>
<dbReference type="Pfam" id="PF00001">
    <property type="entry name" value="7tm_1"/>
    <property type="match status" value="1"/>
</dbReference>
<evidence type="ECO:0000313" key="9">
    <source>
        <dbReference type="Proteomes" id="UP000494206"/>
    </source>
</evidence>
<dbReference type="GO" id="GO:0008289">
    <property type="term" value="F:lipid binding"/>
    <property type="evidence" value="ECO:0007669"/>
    <property type="project" value="InterPro"/>
</dbReference>
<feature type="transmembrane region" description="Helical" evidence="6">
    <location>
        <begin position="149"/>
        <end position="166"/>
    </location>
</feature>
<name>A0A8S1E4A8_9PELO</name>
<dbReference type="InterPro" id="IPR017452">
    <property type="entry name" value="GPCR_Rhodpsn_7TM"/>
</dbReference>
<dbReference type="Gene3D" id="3.15.20.10">
    <property type="entry name" value="Bactericidal permeability-increasing protein, domain 2"/>
    <property type="match status" value="1"/>
</dbReference>
<dbReference type="AlphaFoldDB" id="A0A8S1E4A8"/>
<gene>
    <name evidence="8" type="ORF">CBOVIS_LOCUS1736</name>
</gene>
<feature type="transmembrane region" description="Helical" evidence="6">
    <location>
        <begin position="20"/>
        <end position="44"/>
    </location>
</feature>
<dbReference type="GO" id="GO:0004930">
    <property type="term" value="F:G protein-coupled receptor activity"/>
    <property type="evidence" value="ECO:0007669"/>
    <property type="project" value="UniProtKB-KW"/>
</dbReference>
<keyword evidence="5" id="KW-0675">Receptor</keyword>
<dbReference type="PROSITE" id="PS50262">
    <property type="entry name" value="G_PROTEIN_RECEP_F1_2"/>
    <property type="match status" value="1"/>
</dbReference>
<dbReference type="PANTHER" id="PTHR47323:SF3">
    <property type="entry name" value="G-PROTEIN COUPLED RECEPTORS FAMILY 1 PROFILE DOMAIN-CONTAINING PROTEIN"/>
    <property type="match status" value="1"/>
</dbReference>
<organism evidence="8 9">
    <name type="scientific">Caenorhabditis bovis</name>
    <dbReference type="NCBI Taxonomy" id="2654633"/>
    <lineage>
        <taxon>Eukaryota</taxon>
        <taxon>Metazoa</taxon>
        <taxon>Ecdysozoa</taxon>
        <taxon>Nematoda</taxon>
        <taxon>Chromadorea</taxon>
        <taxon>Rhabditida</taxon>
        <taxon>Rhabditina</taxon>
        <taxon>Rhabditomorpha</taxon>
        <taxon>Rhabditoidea</taxon>
        <taxon>Rhabditidae</taxon>
        <taxon>Peloderinae</taxon>
        <taxon>Caenorhabditis</taxon>
    </lineage>
</organism>
<feature type="transmembrane region" description="Helical" evidence="6">
    <location>
        <begin position="283"/>
        <end position="306"/>
    </location>
</feature>
<dbReference type="EMBL" id="CADEPM010000001">
    <property type="protein sequence ID" value="CAB3398464.1"/>
    <property type="molecule type" value="Genomic_DNA"/>
</dbReference>
<dbReference type="PRINTS" id="PR00237">
    <property type="entry name" value="GPCRRHODOPSN"/>
</dbReference>
<dbReference type="CDD" id="cd14978">
    <property type="entry name" value="7tmA_FMRFamide_R-like"/>
    <property type="match status" value="1"/>
</dbReference>
<dbReference type="Gene3D" id="3.15.10.10">
    <property type="entry name" value="Bactericidal permeability-increasing protein, domain 1"/>
    <property type="match status" value="1"/>
</dbReference>
<dbReference type="Gene3D" id="1.20.1070.10">
    <property type="entry name" value="Rhodopsin 7-helix transmembrane proteins"/>
    <property type="match status" value="1"/>
</dbReference>
<accession>A0A8S1E4A8</accession>
<dbReference type="InterPro" id="IPR053352">
    <property type="entry name" value="FMRFamide_rcpt"/>
</dbReference>
<protein>
    <recommendedName>
        <fullName evidence="7">G-protein coupled receptors family 1 profile domain-containing protein</fullName>
    </recommendedName>
</protein>
<comment type="caution">
    <text evidence="8">The sequence shown here is derived from an EMBL/GenBank/DDBJ whole genome shotgun (WGS) entry which is preliminary data.</text>
</comment>
<sequence length="921" mass="104592">MNSSVSNSTSRTNNVDLQSIFAVANCFVIILGVFGNSLSILVYFRRQMRKNIVGFLLLSLSFIDLLMFLVAMPAFCLFSLPIWARKYESGSLHLRLYGLIGLKFAYPLSGILKMCSQYIIVLISIERWFAVCRPLQVQIVCTLTNTKKAMVYIVGVAIVFNVSRFFEFSVNVTTGKITPLLNEADKNRWYFWIYYCIRSIVFDTIIPFMVILVTNTQVIRQLRISRRERKLMTSQQQKERKTTTMLLVMVILFAVCHMFITGTKSTYIIFGNRAQMKYPIIKFLHHFSNLLLLTYSASTVLIYLMFSQKYRMIVTAIVSCTEIPDLASTGSRQNSQQLTKWRRGRAALKMRFAYSQNGIAAFKAVEINTNAQQLRPAIRVRLNRQIFDQASLIVKGLIEYEVPRIVIPSTRQCFTEGCVNADSFRMASFRQPSFVAFEPHFPNRFRIRVNDFDFMVTGQLSGTIQVILPIPITGTIVVTGRNIGVSAVMDMQKTVNDLPYFRFLECRIDGGFVLAQLANMGLITDSINQKFGNMLSSQSRMQLEEAICEHMNRLTQQHFSTRLARIPRSFSAKELMEIVISNHIKKSSSTPARSFTAMVRRRHTRAATDDNDYYDDIEKAEGPIKPNKVVPAANFRRIQLSKEDVNNFFNIDRLGHILIDMRLLDAAASTNDFSLGISGNVYSLRSQGSSPYIAPYPFRLPQYSGNPRKMVDVVVSQYTLNSLLFHAHRTNSLLFHVDSKTPGIGSLLKTSCTLDEVCISDEVGKIKRIYPNRRLELIVRSSQPPVVSLSQDTATVNMGGRCIFFIEGTRQKIGVIPFTTIVVVNMKTIRNKLQGTITLRTLEFTRDVNFLGLSVSDLDGLRRTTKTALQNFVNSATAQGFDLNVDSIRSPLRLFNPQISFVPNSVLLQADVDLFKTLYHK</sequence>
<dbReference type="Pfam" id="PF02886">
    <property type="entry name" value="LBP_BPI_CETP_C"/>
    <property type="match status" value="1"/>
</dbReference>
<keyword evidence="4 6" id="KW-0472">Membrane</keyword>
<feature type="transmembrane region" description="Helical" evidence="6">
    <location>
        <begin position="56"/>
        <end position="84"/>
    </location>
</feature>
<evidence type="ECO:0000256" key="6">
    <source>
        <dbReference type="SAM" id="Phobius"/>
    </source>
</evidence>
<comment type="similarity">
    <text evidence="5">Belongs to the G-protein coupled receptor 1 family.</text>
</comment>
<dbReference type="InterPro" id="IPR000276">
    <property type="entry name" value="GPCR_Rhodpsn"/>
</dbReference>
<dbReference type="SUPFAM" id="SSF55394">
    <property type="entry name" value="Bactericidal permeability-increasing protein, BPI"/>
    <property type="match status" value="2"/>
</dbReference>
<keyword evidence="5" id="KW-0297">G-protein coupled receptor</keyword>
<dbReference type="InterPro" id="IPR017943">
    <property type="entry name" value="Bactericidal_perm-incr_a/b_dom"/>
</dbReference>
<dbReference type="InterPro" id="IPR001124">
    <property type="entry name" value="Lipid-bd_serum_glycop_C"/>
</dbReference>